<keyword evidence="2" id="KW-1185">Reference proteome</keyword>
<reference evidence="1 2" key="1">
    <citation type="journal article" date="2019" name="Nat. Ecol. Evol.">
        <title>Megaphylogeny resolves global patterns of mushroom evolution.</title>
        <authorList>
            <person name="Varga T."/>
            <person name="Krizsan K."/>
            <person name="Foldi C."/>
            <person name="Dima B."/>
            <person name="Sanchez-Garcia M."/>
            <person name="Sanchez-Ramirez S."/>
            <person name="Szollosi G.J."/>
            <person name="Szarkandi J.G."/>
            <person name="Papp V."/>
            <person name="Albert L."/>
            <person name="Andreopoulos W."/>
            <person name="Angelini C."/>
            <person name="Antonin V."/>
            <person name="Barry K.W."/>
            <person name="Bougher N.L."/>
            <person name="Buchanan P."/>
            <person name="Buyck B."/>
            <person name="Bense V."/>
            <person name="Catcheside P."/>
            <person name="Chovatia M."/>
            <person name="Cooper J."/>
            <person name="Damon W."/>
            <person name="Desjardin D."/>
            <person name="Finy P."/>
            <person name="Geml J."/>
            <person name="Haridas S."/>
            <person name="Hughes K."/>
            <person name="Justo A."/>
            <person name="Karasinski D."/>
            <person name="Kautmanova I."/>
            <person name="Kiss B."/>
            <person name="Kocsube S."/>
            <person name="Kotiranta H."/>
            <person name="LaButti K.M."/>
            <person name="Lechner B.E."/>
            <person name="Liimatainen K."/>
            <person name="Lipzen A."/>
            <person name="Lukacs Z."/>
            <person name="Mihaltcheva S."/>
            <person name="Morgado L.N."/>
            <person name="Niskanen T."/>
            <person name="Noordeloos M.E."/>
            <person name="Ohm R.A."/>
            <person name="Ortiz-Santana B."/>
            <person name="Ovrebo C."/>
            <person name="Racz N."/>
            <person name="Riley R."/>
            <person name="Savchenko A."/>
            <person name="Shiryaev A."/>
            <person name="Soop K."/>
            <person name="Spirin V."/>
            <person name="Szebenyi C."/>
            <person name="Tomsovsky M."/>
            <person name="Tulloss R.E."/>
            <person name="Uehling J."/>
            <person name="Grigoriev I.V."/>
            <person name="Vagvolgyi C."/>
            <person name="Papp T."/>
            <person name="Martin F.M."/>
            <person name="Miettinen O."/>
            <person name="Hibbett D.S."/>
            <person name="Nagy L.G."/>
        </authorList>
    </citation>
    <scope>NUCLEOTIDE SEQUENCE [LARGE SCALE GENOMIC DNA]</scope>
    <source>
        <strain evidence="1 2">HHB13444</strain>
    </source>
</reference>
<accession>A0A5C3PHA1</accession>
<evidence type="ECO:0000313" key="1">
    <source>
        <dbReference type="EMBL" id="TFK88661.1"/>
    </source>
</evidence>
<dbReference type="InParanoid" id="A0A5C3PHA1"/>
<sequence>MAFAQFYYDPAVEFEKLLDDHGAAAGLPVPTPVPQTGDVAAQPTAPVADKVVMPSSAQPSAAAVPQASGGGVAARFPLLMRWSSGGSTRS</sequence>
<dbReference type="Proteomes" id="UP000308197">
    <property type="component" value="Unassembled WGS sequence"/>
</dbReference>
<dbReference type="AlphaFoldDB" id="A0A5C3PHA1"/>
<name>A0A5C3PHA1_9APHY</name>
<proteinExistence type="predicted"/>
<dbReference type="EMBL" id="ML211104">
    <property type="protein sequence ID" value="TFK88661.1"/>
    <property type="molecule type" value="Genomic_DNA"/>
</dbReference>
<gene>
    <name evidence="1" type="ORF">K466DRAFT_585372</name>
</gene>
<protein>
    <submittedName>
        <fullName evidence="1">Uncharacterized protein</fullName>
    </submittedName>
</protein>
<evidence type="ECO:0000313" key="2">
    <source>
        <dbReference type="Proteomes" id="UP000308197"/>
    </source>
</evidence>
<organism evidence="1 2">
    <name type="scientific">Polyporus arcularius HHB13444</name>
    <dbReference type="NCBI Taxonomy" id="1314778"/>
    <lineage>
        <taxon>Eukaryota</taxon>
        <taxon>Fungi</taxon>
        <taxon>Dikarya</taxon>
        <taxon>Basidiomycota</taxon>
        <taxon>Agaricomycotina</taxon>
        <taxon>Agaricomycetes</taxon>
        <taxon>Polyporales</taxon>
        <taxon>Polyporaceae</taxon>
        <taxon>Polyporus</taxon>
    </lineage>
</organism>